<feature type="domain" description="Hypersensitivity response secretion-like HrpJ" evidence="2">
    <location>
        <begin position="55"/>
        <end position="226"/>
    </location>
</feature>
<dbReference type="RefSeq" id="WP_267846970.1">
    <property type="nucleotide sequence ID" value="NZ_JAPMXC010000001.1"/>
</dbReference>
<protein>
    <recommendedName>
        <fullName evidence="2">Hypersensitivity response secretion-like HrpJ domain-containing protein</fullName>
    </recommendedName>
</protein>
<evidence type="ECO:0000256" key="1">
    <source>
        <dbReference type="SAM" id="MobiDB-lite"/>
    </source>
</evidence>
<dbReference type="PRINTS" id="PR01344">
    <property type="entry name" value="INVEPROTEIN"/>
</dbReference>
<sequence>MQRISSMSKDSLSNLSTSDGAAAGMPKGSERSEAGHQPAQMPCNNAEERLYALQDDLGMMLAQNARRKDVERMRPRVSDETESILEEDREERLARLARVVKSGNQSLRDFLRQARRLFPDDSDLVLALRARGRMPMAAPSAGPEGASTSATLDNAGAAALLDRAIDNVFQNGDARHIKAGINAATQARRYGERLNMGARLLRQLYREFLDFVDALPDLYDDWIERFDYDQRIGLTRYVSETLTADRRAVDPSCTQEVFSALIVQCNVLRMMTAAERLLVQLAPVGAPPQDRGDLERQMAGLLTTMMRDPTEVKLAVGMLCTRSRTLNERERFVQRVYRAFAALPIALYPDIGHRQTILSDVLGLATPHF</sequence>
<dbReference type="EMBL" id="JAPMXC010000001">
    <property type="protein sequence ID" value="MCY0387214.1"/>
    <property type="molecule type" value="Genomic_DNA"/>
</dbReference>
<dbReference type="InterPro" id="IPR010812">
    <property type="entry name" value="HrpJ-like"/>
</dbReference>
<evidence type="ECO:0000259" key="2">
    <source>
        <dbReference type="Pfam" id="PF07201"/>
    </source>
</evidence>
<accession>A0ABT3ZL07</accession>
<comment type="caution">
    <text evidence="3">The sequence shown here is derived from an EMBL/GenBank/DDBJ whole genome shotgun (WGS) entry which is preliminary data.</text>
</comment>
<organism evidence="3 4">
    <name type="scientific">Robbsia betulipollinis</name>
    <dbReference type="NCBI Taxonomy" id="2981849"/>
    <lineage>
        <taxon>Bacteria</taxon>
        <taxon>Pseudomonadati</taxon>
        <taxon>Pseudomonadota</taxon>
        <taxon>Betaproteobacteria</taxon>
        <taxon>Burkholderiales</taxon>
        <taxon>Burkholderiaceae</taxon>
        <taxon>Robbsia</taxon>
    </lineage>
</organism>
<feature type="compositionally biased region" description="Low complexity" evidence="1">
    <location>
        <begin position="1"/>
        <end position="19"/>
    </location>
</feature>
<dbReference type="InterPro" id="IPR003520">
    <property type="entry name" value="Invas_InvE"/>
</dbReference>
<keyword evidence="4" id="KW-1185">Reference proteome</keyword>
<gene>
    <name evidence="3" type="ORF">OVY01_08205</name>
</gene>
<feature type="region of interest" description="Disordered" evidence="1">
    <location>
        <begin position="1"/>
        <end position="41"/>
    </location>
</feature>
<dbReference type="Proteomes" id="UP001082899">
    <property type="component" value="Unassembled WGS sequence"/>
</dbReference>
<evidence type="ECO:0000313" key="3">
    <source>
        <dbReference type="EMBL" id="MCY0387214.1"/>
    </source>
</evidence>
<proteinExistence type="predicted"/>
<dbReference type="Gene3D" id="1.10.150.630">
    <property type="match status" value="1"/>
</dbReference>
<dbReference type="SUPFAM" id="SSF140591">
    <property type="entry name" value="Type III secretion system domain"/>
    <property type="match status" value="1"/>
</dbReference>
<evidence type="ECO:0000313" key="4">
    <source>
        <dbReference type="Proteomes" id="UP001082899"/>
    </source>
</evidence>
<dbReference type="Pfam" id="PF07201">
    <property type="entry name" value="HrpJ"/>
    <property type="match status" value="1"/>
</dbReference>
<reference evidence="3" key="1">
    <citation type="submission" date="2022-11" db="EMBL/GenBank/DDBJ databases">
        <title>Robbsia betulipollinis sp. nov., isolated from pollen of birch (Betula pendula).</title>
        <authorList>
            <person name="Shi H."/>
            <person name="Ambika Manirajan B."/>
            <person name="Ratering S."/>
            <person name="Geissler-Plaum R."/>
            <person name="Schnell S."/>
        </authorList>
    </citation>
    <scope>NUCLEOTIDE SEQUENCE</scope>
    <source>
        <strain evidence="3">Bb-Pol-6</strain>
    </source>
</reference>
<name>A0ABT3ZL07_9BURK</name>